<dbReference type="Proteomes" id="UP001596274">
    <property type="component" value="Unassembled WGS sequence"/>
</dbReference>
<accession>A0ABD5T2N2</accession>
<sequence>HRETVSYRPYPDAVLRSTRHADWYRISVEIKGIKAIYHFKIEKPQRPINNGVISDPDFTEYYIIKEVRNGNYNERSDDISKDMKNKLWTQTAHFLENNTVSSKTEIDDRRQITDEELERLEALGYK</sequence>
<reference evidence="1 2" key="1">
    <citation type="journal article" date="2019" name="Int. J. Syst. Evol. Microbiol.">
        <title>The Global Catalogue of Microorganisms (GCM) 10K type strain sequencing project: providing services to taxonomists for standard genome sequencing and annotation.</title>
        <authorList>
            <consortium name="The Broad Institute Genomics Platform"/>
            <consortium name="The Broad Institute Genome Sequencing Center for Infectious Disease"/>
            <person name="Wu L."/>
            <person name="Ma J."/>
        </authorList>
    </citation>
    <scope>NUCLEOTIDE SEQUENCE [LARGE SCALE GENOMIC DNA]</scope>
    <source>
        <strain evidence="1 2">PJ61</strain>
    </source>
</reference>
<proteinExistence type="predicted"/>
<protein>
    <submittedName>
        <fullName evidence="1">Uncharacterized protein</fullName>
    </submittedName>
</protein>
<evidence type="ECO:0000313" key="1">
    <source>
        <dbReference type="EMBL" id="MFC6771736.1"/>
    </source>
</evidence>
<dbReference type="EMBL" id="JBHSWT010000485">
    <property type="protein sequence ID" value="MFC6771736.1"/>
    <property type="molecule type" value="Genomic_DNA"/>
</dbReference>
<name>A0ABD5T2N2_9EURY</name>
<keyword evidence="2" id="KW-1185">Reference proteome</keyword>
<evidence type="ECO:0000313" key="2">
    <source>
        <dbReference type="Proteomes" id="UP001596274"/>
    </source>
</evidence>
<feature type="non-terminal residue" evidence="1">
    <location>
        <position position="1"/>
    </location>
</feature>
<dbReference type="AlphaFoldDB" id="A0ABD5T2N2"/>
<gene>
    <name evidence="1" type="ORF">ACFQDD_09450</name>
</gene>
<organism evidence="1 2">
    <name type="scientific">Halorubrum pallidum</name>
    <dbReference type="NCBI Taxonomy" id="1526114"/>
    <lineage>
        <taxon>Archaea</taxon>
        <taxon>Methanobacteriati</taxon>
        <taxon>Methanobacteriota</taxon>
        <taxon>Stenosarchaea group</taxon>
        <taxon>Halobacteria</taxon>
        <taxon>Halobacteriales</taxon>
        <taxon>Haloferacaceae</taxon>
        <taxon>Halorubrum</taxon>
    </lineage>
</organism>
<comment type="caution">
    <text evidence="1">The sequence shown here is derived from an EMBL/GenBank/DDBJ whole genome shotgun (WGS) entry which is preliminary data.</text>
</comment>